<evidence type="ECO:0000313" key="1">
    <source>
        <dbReference type="EMBL" id="GAA2388655.1"/>
    </source>
</evidence>
<accession>A0ABP5UWB3</accession>
<gene>
    <name evidence="1" type="ORF">GCM10010170_099950</name>
</gene>
<dbReference type="RefSeq" id="WP_344619800.1">
    <property type="nucleotide sequence ID" value="NZ_BAAARV010000114.1"/>
</dbReference>
<organism evidence="1 2">
    <name type="scientific">Dactylosporangium salmoneum</name>
    <dbReference type="NCBI Taxonomy" id="53361"/>
    <lineage>
        <taxon>Bacteria</taxon>
        <taxon>Bacillati</taxon>
        <taxon>Actinomycetota</taxon>
        <taxon>Actinomycetes</taxon>
        <taxon>Micromonosporales</taxon>
        <taxon>Micromonosporaceae</taxon>
        <taxon>Dactylosporangium</taxon>
    </lineage>
</organism>
<protein>
    <submittedName>
        <fullName evidence="1">Uncharacterized protein</fullName>
    </submittedName>
</protein>
<reference evidence="2" key="1">
    <citation type="journal article" date="2019" name="Int. J. Syst. Evol. Microbiol.">
        <title>The Global Catalogue of Microorganisms (GCM) 10K type strain sequencing project: providing services to taxonomists for standard genome sequencing and annotation.</title>
        <authorList>
            <consortium name="The Broad Institute Genomics Platform"/>
            <consortium name="The Broad Institute Genome Sequencing Center for Infectious Disease"/>
            <person name="Wu L."/>
            <person name="Ma J."/>
        </authorList>
    </citation>
    <scope>NUCLEOTIDE SEQUENCE [LARGE SCALE GENOMIC DNA]</scope>
    <source>
        <strain evidence="2">JCM 3272</strain>
    </source>
</reference>
<proteinExistence type="predicted"/>
<dbReference type="Proteomes" id="UP001501444">
    <property type="component" value="Unassembled WGS sequence"/>
</dbReference>
<comment type="caution">
    <text evidence="1">The sequence shown here is derived from an EMBL/GenBank/DDBJ whole genome shotgun (WGS) entry which is preliminary data.</text>
</comment>
<dbReference type="EMBL" id="BAAARV010000114">
    <property type="protein sequence ID" value="GAA2388655.1"/>
    <property type="molecule type" value="Genomic_DNA"/>
</dbReference>
<evidence type="ECO:0000313" key="2">
    <source>
        <dbReference type="Proteomes" id="UP001501444"/>
    </source>
</evidence>
<sequence length="51" mass="5630">MLLIDQGRVKEALALFATEGASTSEADHAFWQQFHRNGQASGHKPPPIVDR</sequence>
<keyword evidence="2" id="KW-1185">Reference proteome</keyword>
<name>A0ABP5UWB3_9ACTN</name>